<gene>
    <name evidence="4" type="ORF">C2E20_4652</name>
</gene>
<dbReference type="InterPro" id="IPR035979">
    <property type="entry name" value="RBD_domain_sf"/>
</dbReference>
<dbReference type="STRING" id="554055.A0A2P6VCV7"/>
<dbReference type="GO" id="GO:0005634">
    <property type="term" value="C:nucleus"/>
    <property type="evidence" value="ECO:0007669"/>
    <property type="project" value="TreeGrafter"/>
</dbReference>
<dbReference type="Pfam" id="PF07744">
    <property type="entry name" value="SPOC"/>
    <property type="match status" value="1"/>
</dbReference>
<dbReference type="GO" id="GO:0003723">
    <property type="term" value="F:RNA binding"/>
    <property type="evidence" value="ECO:0007669"/>
    <property type="project" value="UniProtKB-UniRule"/>
</dbReference>
<feature type="compositionally biased region" description="Polar residues" evidence="2">
    <location>
        <begin position="537"/>
        <end position="549"/>
    </location>
</feature>
<sequence>MAGTSGEPPNPTPGQGKRQATSPPEGEGARGKRTAPAAVATAADAALEQRRAELAEVYRAYDALFRASQAAAAAADDPAPSGGANAPPPAPSAEDQEAAFLRLLSAATHGSAGSRRLAARLLPRFARGYPCHSSAAADALIGLATLSLSDRPEQQQAAREQAAYGLAAVAAAAAAASSGTSGQQATIKLVDFCFKQLRHALSHSGSDGPLLNGGTGLRPVNSAGMCSAGGVGVGAGLPPQHLWPCLDFCFTSHFRVVLAACLHALKNPAEPFYAVAREFIRFRLLAAPVAAAAHPAEAAANGDDPPLAAAAAAAAAAAGGPPPAAAAEMDLDRDGAAAGGAASGEQRPLAARVLGALQPKDQGWVRSHVEKWSKEVDPAGSQEAFSLLEQLLRHLPEAGGEQTPPGWLSASVGLPTALPSPSAPTPTPVRGAGGAEQQPAAAAAQQQAQQQRAWSDRGRGRPSRSPPSRSLSSSRSRSRSRDGPALRRGPSRGSGPVSVRGRRRPSDSPPPVRRRTPSPWRTQQRQRSESPWRPQRQRNSSPWRTQQQQDRSDSPGRPQRQRSSSPRRRWSPGAEPRDGQMRRRGSGLLQPSPPPKRGRRGGDGEDGDMATPDGPPPLPRMPPGLPQPVAPPCLAAGCLFFQGLPRNLTERELRTECSKHCKAEWAARPPGLHGTALVWFKSVRDAARCYEAMCDALPWRERGSPLQLTFVGSEGAPGAPQRPQRPPTHVWVAGVGSQADEAEVLRCCREGDVPPPEHLLRVPARRPGLLLVFREPSEAEAALAAIRAGRPRILGPPAPPPLPGRPGLPPGLGGPAAAAAPAVSGSPQPRGARGSPAQRGGRGERGERGEPNGRERESERGGEAAPLPPAEYAGRTLWVGQIPSGLREDSLLQLFRECGELAGYKLLRHTACMFVDFASLAGATEARKRLDGHRVAGGSLRVEFKNENQFWGPGGRPQGPSRDRAAPPPAGRPVQQHPPFRERSAEPQHRPPLAPPPAAAGQPAWQGTVAKSRAPICSAVCEPAGDRSAGGWAAGEPQQWPAILDVAHRADLRHVCSQLFAALRPEERAVLRLTAADAAGRQALTDFAQYLRSKSRAGVVVLPPLPPQAAGQGMLQRTLYLLPPSPEASQRLLGLQVLRSTVTNCERRMFLTRHVSWAALLLATLRGEQQRSAKGDPAAAQQQQLSGVATEALACLAAYFSRVGLMIEVPGVRRDGAAAASKLGALLLQPAGGQQDRAAAAPTSAAAPAALLTTPAGQQALLAALTALPASFRQQHKALEGAVLPLLVRPGAAPSSLLAACAAALPRIAGDATSWSALCQRLLASAHRLADSLLLGLDDAQLSAAARDSTDPSAEPLPLLPVDGGRGGSLGGEAYAAGFRQLAAVLATLQALLAGSYPAPVPVPTAGLLLLVSRLVSVDETAGAGGKAAVAAAASTRYAQLCLRLPDVQAAALGLLRRMLAACGSAATPYFTATACTLAEMLQRCSASDGATTLSAAVRCQLYGAAQQLVEAAGVGAVRPLAAPLLQAATAELYERKRQGGGAAAEEGPARKKRKGRSAAAALDADAAAGAPIDDLGAAVQLRNMAVQAAALAALCALCTAGSPLLAPAQRRQLDDVAAHVAATAAAAAAQLSGEVEGGVGSHLAALQLASYELLLATLLAPAPHRPPHLATALQLFRACSGGAAAAGAALAPFCRHALLACEALLHPRALPPPAPVRRMTAADAAGTEEAPPLGMPRFWSSVDAALLLQQDQVRLAAAQLAAAAAVPGQQQPSVDAEMADAEQQQPQTVTAAAPVQPQQPPLQQRQQPPPPAVQPAAAPSPAPAPADPAASAVPVQPTALSSMASMLAAPAARQPPTAAAPAAATPAAAVPAAALAPAALAPALLAGTAAAAAAAEDSDSEGSLPEIDSGESSGGSDSE</sequence>
<feature type="compositionally biased region" description="Low complexity" evidence="2">
    <location>
        <begin position="72"/>
        <end position="85"/>
    </location>
</feature>
<feature type="region of interest" description="Disordered" evidence="2">
    <location>
        <begin position="1711"/>
        <end position="1734"/>
    </location>
</feature>
<evidence type="ECO:0000313" key="5">
    <source>
        <dbReference type="Proteomes" id="UP000239649"/>
    </source>
</evidence>
<feature type="region of interest" description="Disordered" evidence="2">
    <location>
        <begin position="1890"/>
        <end position="1920"/>
    </location>
</feature>
<feature type="region of interest" description="Disordered" evidence="2">
    <location>
        <begin position="946"/>
        <end position="1007"/>
    </location>
</feature>
<dbReference type="CDD" id="cd00590">
    <property type="entry name" value="RRM_SF"/>
    <property type="match status" value="1"/>
</dbReference>
<evidence type="ECO:0000259" key="3">
    <source>
        <dbReference type="PROSITE" id="PS50102"/>
    </source>
</evidence>
<dbReference type="PANTHER" id="PTHR34105:SF1">
    <property type="entry name" value="PROLINE-, GLUTAMIC ACID- AND LEUCINE-RICH PROTEIN 1"/>
    <property type="match status" value="1"/>
</dbReference>
<feature type="region of interest" description="Disordered" evidence="2">
    <location>
        <begin position="1847"/>
        <end position="1871"/>
    </location>
</feature>
<dbReference type="Pfam" id="PF00076">
    <property type="entry name" value="RRM_1"/>
    <property type="match status" value="1"/>
</dbReference>
<feature type="compositionally biased region" description="Low complexity" evidence="2">
    <location>
        <begin position="1784"/>
        <end position="1807"/>
    </location>
</feature>
<dbReference type="InterPro" id="IPR000504">
    <property type="entry name" value="RRM_dom"/>
</dbReference>
<feature type="region of interest" description="Disordered" evidence="2">
    <location>
        <begin position="1"/>
        <end position="40"/>
    </location>
</feature>
<feature type="domain" description="RRM" evidence="3">
    <location>
        <begin position="875"/>
        <end position="947"/>
    </location>
</feature>
<protein>
    <submittedName>
        <fullName evidence="4">Proline-glutamic acid-and leucine-rich 1</fullName>
    </submittedName>
</protein>
<keyword evidence="1" id="KW-0694">RNA-binding</keyword>
<feature type="region of interest" description="Disordered" evidence="2">
    <location>
        <begin position="791"/>
        <end position="869"/>
    </location>
</feature>
<proteinExistence type="predicted"/>
<accession>A0A2P6VCV7</accession>
<feature type="compositionally biased region" description="Basic and acidic residues" evidence="2">
    <location>
        <begin position="979"/>
        <end position="989"/>
    </location>
</feature>
<dbReference type="InterPro" id="IPR012921">
    <property type="entry name" value="SPOC_C"/>
</dbReference>
<feature type="compositionally biased region" description="Low complexity" evidence="2">
    <location>
        <begin position="435"/>
        <end position="451"/>
    </location>
</feature>
<feature type="region of interest" description="Disordered" evidence="2">
    <location>
        <begin position="1772"/>
        <end position="1835"/>
    </location>
</feature>
<evidence type="ECO:0000256" key="2">
    <source>
        <dbReference type="SAM" id="MobiDB-lite"/>
    </source>
</evidence>
<dbReference type="SUPFAM" id="SSF54928">
    <property type="entry name" value="RNA-binding domain, RBD"/>
    <property type="match status" value="2"/>
</dbReference>
<feature type="compositionally biased region" description="Pro residues" evidence="2">
    <location>
        <begin position="1808"/>
        <end position="1827"/>
    </location>
</feature>
<dbReference type="EMBL" id="LHPF02000012">
    <property type="protein sequence ID" value="PSC71891.1"/>
    <property type="molecule type" value="Genomic_DNA"/>
</dbReference>
<dbReference type="InterPro" id="IPR012677">
    <property type="entry name" value="Nucleotide-bd_a/b_plait_sf"/>
</dbReference>
<feature type="region of interest" description="Disordered" evidence="2">
    <location>
        <begin position="397"/>
        <end position="628"/>
    </location>
</feature>
<dbReference type="CDD" id="cd21546">
    <property type="entry name" value="SPOC_FPA-like"/>
    <property type="match status" value="1"/>
</dbReference>
<feature type="compositionally biased region" description="Pro residues" evidence="2">
    <location>
        <begin position="794"/>
        <end position="809"/>
    </location>
</feature>
<feature type="compositionally biased region" description="Pro residues" evidence="2">
    <location>
        <begin position="613"/>
        <end position="628"/>
    </location>
</feature>
<organism evidence="4 5">
    <name type="scientific">Micractinium conductrix</name>
    <dbReference type="NCBI Taxonomy" id="554055"/>
    <lineage>
        <taxon>Eukaryota</taxon>
        <taxon>Viridiplantae</taxon>
        <taxon>Chlorophyta</taxon>
        <taxon>core chlorophytes</taxon>
        <taxon>Trebouxiophyceae</taxon>
        <taxon>Chlorellales</taxon>
        <taxon>Chlorellaceae</taxon>
        <taxon>Chlorella clade</taxon>
        <taxon>Micractinium</taxon>
    </lineage>
</organism>
<comment type="caution">
    <text evidence="4">The sequence shown here is derived from an EMBL/GenBank/DDBJ whole genome shotgun (WGS) entry which is preliminary data.</text>
</comment>
<dbReference type="Gene3D" id="3.30.70.330">
    <property type="match status" value="1"/>
</dbReference>
<name>A0A2P6VCV7_9CHLO</name>
<dbReference type="OrthoDB" id="539862at2759"/>
<dbReference type="PANTHER" id="PTHR34105">
    <property type="entry name" value="PROLINE-, GLUTAMIC ACID- AND LEUCINE-RICH PROTEIN 1"/>
    <property type="match status" value="1"/>
</dbReference>
<feature type="compositionally biased region" description="Basic and acidic residues" evidence="2">
    <location>
        <begin position="841"/>
        <end position="862"/>
    </location>
</feature>
<dbReference type="SMART" id="SM00360">
    <property type="entry name" value="RRM"/>
    <property type="match status" value="2"/>
</dbReference>
<reference evidence="4 5" key="1">
    <citation type="journal article" date="2018" name="Plant J.">
        <title>Genome sequences of Chlorella sorokiniana UTEX 1602 and Micractinium conductrix SAG 241.80: implications to maltose excretion by a green alga.</title>
        <authorList>
            <person name="Arriola M.B."/>
            <person name="Velmurugan N."/>
            <person name="Zhang Y."/>
            <person name="Plunkett M.H."/>
            <person name="Hondzo H."/>
            <person name="Barney B.M."/>
        </authorList>
    </citation>
    <scope>NUCLEOTIDE SEQUENCE [LARGE SCALE GENOMIC DNA]</scope>
    <source>
        <strain evidence="4 5">SAG 241.80</strain>
    </source>
</reference>
<feature type="compositionally biased region" description="Low complexity" evidence="2">
    <location>
        <begin position="466"/>
        <end position="475"/>
    </location>
</feature>
<dbReference type="GO" id="GO:0006364">
    <property type="term" value="P:rRNA processing"/>
    <property type="evidence" value="ECO:0007669"/>
    <property type="project" value="TreeGrafter"/>
</dbReference>
<keyword evidence="5" id="KW-1185">Reference proteome</keyword>
<feature type="compositionally biased region" description="Low complexity" evidence="2">
    <location>
        <begin position="1911"/>
        <end position="1920"/>
    </location>
</feature>
<evidence type="ECO:0000313" key="4">
    <source>
        <dbReference type="EMBL" id="PSC71891.1"/>
    </source>
</evidence>
<feature type="compositionally biased region" description="Low complexity" evidence="2">
    <location>
        <begin position="487"/>
        <end position="499"/>
    </location>
</feature>
<feature type="compositionally biased region" description="Low complexity" evidence="2">
    <location>
        <begin position="555"/>
        <end position="564"/>
    </location>
</feature>
<dbReference type="PROSITE" id="PS50102">
    <property type="entry name" value="RRM"/>
    <property type="match status" value="1"/>
</dbReference>
<dbReference type="Proteomes" id="UP000239649">
    <property type="component" value="Unassembled WGS sequence"/>
</dbReference>
<evidence type="ECO:0000256" key="1">
    <source>
        <dbReference type="PROSITE-ProRule" id="PRU00176"/>
    </source>
</evidence>
<feature type="region of interest" description="Disordered" evidence="2">
    <location>
        <begin position="72"/>
        <end position="95"/>
    </location>
</feature>